<gene>
    <name evidence="2" type="ORF">FA09DRAFT_288336</name>
</gene>
<dbReference type="Pfam" id="PF08634">
    <property type="entry name" value="Pet127"/>
    <property type="match status" value="1"/>
</dbReference>
<dbReference type="GO" id="GO:0000964">
    <property type="term" value="P:mitochondrial RNA 5'-end processing"/>
    <property type="evidence" value="ECO:0007669"/>
    <property type="project" value="TreeGrafter"/>
</dbReference>
<feature type="compositionally biased region" description="Low complexity" evidence="1">
    <location>
        <begin position="524"/>
        <end position="536"/>
    </location>
</feature>
<feature type="region of interest" description="Disordered" evidence="1">
    <location>
        <begin position="520"/>
        <end position="543"/>
    </location>
</feature>
<feature type="non-terminal residue" evidence="2">
    <location>
        <position position="1"/>
    </location>
</feature>
<dbReference type="PANTHER" id="PTHR31014:SF0">
    <property type="entry name" value="MITOCHONDRIAL TRANSLATION SYSTEM COMPONENT PET127-RELATED"/>
    <property type="match status" value="1"/>
</dbReference>
<dbReference type="PANTHER" id="PTHR31014">
    <property type="entry name" value="MITOCHONDRIAL TRANSLATION SYSTEM COMPONENT PET127-RELATED"/>
    <property type="match status" value="1"/>
</dbReference>
<dbReference type="GeneID" id="37267476"/>
<sequence>KWQQARGGKLESSKVEVKPVKPLREMQVPRLAHNLSRVLFNPGVHWLREPRTGIYNFDPALRHIADVDLFDYDSLPPYVTSSADPELAKITKRESARYSGSTSSLTGALSQIYFHLSHWRRPDFSGFSEGFAGQTRDFGAGARLPASIRLRKTSAEGEAPRYAVDQDKSASGEAENSNYILTQLGKALENFFTKSPEEYAKHLRVNSHKLTPEERSRPEAYHYARARNLVMRSQLDCSDERLPRRTFDLKTRAVAAVRQDRANWVEAGGYAIRQLDGAHESFEREMYDLVRSAFLKYYFQARIGHMDGIFLAYHSTSSIFGFQYVPLEDMARRLFGDTDMAEQAFRLSVAMLEEILDAATDFFPDEPLKITLDTSPGPRSLMDVFSASDADAPAAEPSVSAPRTIVQLQVLLDRYLDGQLVQGPVDFSAAAGRRVDARSDDEPSRRARAELPPVQWDVEWAISPCASLSEADIRENLAKVRARQSIFNELSLPNIDSLNARDEERLEELASNPEALARFKAERAAGTAAGMPTAPGQTSEAKP</sequence>
<dbReference type="AlphaFoldDB" id="A0A316Z7N7"/>
<dbReference type="OrthoDB" id="10249045at2759"/>
<evidence type="ECO:0000313" key="2">
    <source>
        <dbReference type="EMBL" id="PWN96183.1"/>
    </source>
</evidence>
<reference evidence="2 3" key="1">
    <citation type="journal article" date="2018" name="Mol. Biol. Evol.">
        <title>Broad Genomic Sampling Reveals a Smut Pathogenic Ancestry of the Fungal Clade Ustilaginomycotina.</title>
        <authorList>
            <person name="Kijpornyongpan T."/>
            <person name="Mondo S.J."/>
            <person name="Barry K."/>
            <person name="Sandor L."/>
            <person name="Lee J."/>
            <person name="Lipzen A."/>
            <person name="Pangilinan J."/>
            <person name="LaButti K."/>
            <person name="Hainaut M."/>
            <person name="Henrissat B."/>
            <person name="Grigoriev I.V."/>
            <person name="Spatafora J.W."/>
            <person name="Aime M.C."/>
        </authorList>
    </citation>
    <scope>NUCLEOTIDE SEQUENCE [LARGE SCALE GENOMIC DNA]</scope>
    <source>
        <strain evidence="2 3">MCA 4186</strain>
    </source>
</reference>
<accession>A0A316Z7N7</accession>
<keyword evidence="3" id="KW-1185">Reference proteome</keyword>
<dbReference type="Proteomes" id="UP000245946">
    <property type="component" value="Unassembled WGS sequence"/>
</dbReference>
<evidence type="ECO:0000256" key="1">
    <source>
        <dbReference type="SAM" id="MobiDB-lite"/>
    </source>
</evidence>
<dbReference type="RefSeq" id="XP_025596462.1">
    <property type="nucleotide sequence ID" value="XM_025739930.1"/>
</dbReference>
<feature type="non-terminal residue" evidence="2">
    <location>
        <position position="543"/>
    </location>
</feature>
<name>A0A316Z7N7_9BASI</name>
<dbReference type="STRING" id="58919.A0A316Z7N7"/>
<dbReference type="EMBL" id="KZ819300">
    <property type="protein sequence ID" value="PWN96183.1"/>
    <property type="molecule type" value="Genomic_DNA"/>
</dbReference>
<protein>
    <submittedName>
        <fullName evidence="2">Pet127-domain-containing protein</fullName>
    </submittedName>
</protein>
<dbReference type="GO" id="GO:0005740">
    <property type="term" value="C:mitochondrial envelope"/>
    <property type="evidence" value="ECO:0007669"/>
    <property type="project" value="TreeGrafter"/>
</dbReference>
<evidence type="ECO:0000313" key="3">
    <source>
        <dbReference type="Proteomes" id="UP000245946"/>
    </source>
</evidence>
<proteinExistence type="predicted"/>
<dbReference type="InterPro" id="IPR013943">
    <property type="entry name" value="Pet127"/>
</dbReference>
<organism evidence="2 3">
    <name type="scientific">Tilletiopsis washingtonensis</name>
    <dbReference type="NCBI Taxonomy" id="58919"/>
    <lineage>
        <taxon>Eukaryota</taxon>
        <taxon>Fungi</taxon>
        <taxon>Dikarya</taxon>
        <taxon>Basidiomycota</taxon>
        <taxon>Ustilaginomycotina</taxon>
        <taxon>Exobasidiomycetes</taxon>
        <taxon>Entylomatales</taxon>
        <taxon>Entylomatales incertae sedis</taxon>
        <taxon>Tilletiopsis</taxon>
    </lineage>
</organism>